<evidence type="ECO:0000256" key="11">
    <source>
        <dbReference type="ARBA" id="ARBA00023098"/>
    </source>
</evidence>
<reference evidence="16 17" key="1">
    <citation type="submission" date="2024-04" db="EMBL/GenBank/DDBJ databases">
        <title>WGS of bacteria from Torrens River.</title>
        <authorList>
            <person name="Wyrsch E.R."/>
            <person name="Drigo B."/>
        </authorList>
    </citation>
    <scope>NUCLEOTIDE SEQUENCE [LARGE SCALE GENOMIC DNA]</scope>
    <source>
        <strain evidence="16 17">TWI391</strain>
    </source>
</reference>
<keyword evidence="10 15" id="KW-1133">Transmembrane helix</keyword>
<evidence type="ECO:0000256" key="12">
    <source>
        <dbReference type="ARBA" id="ARBA00023136"/>
    </source>
</evidence>
<evidence type="ECO:0000256" key="14">
    <source>
        <dbReference type="ARBA" id="ARBA00023264"/>
    </source>
</evidence>
<evidence type="ECO:0000256" key="2">
    <source>
        <dbReference type="ARBA" id="ARBA00005967"/>
    </source>
</evidence>
<feature type="transmembrane region" description="Helical" evidence="15">
    <location>
        <begin position="97"/>
        <end position="118"/>
    </location>
</feature>
<dbReference type="InterPro" id="IPR000829">
    <property type="entry name" value="DAGK"/>
</dbReference>
<evidence type="ECO:0000256" key="1">
    <source>
        <dbReference type="ARBA" id="ARBA00004651"/>
    </source>
</evidence>
<evidence type="ECO:0000256" key="9">
    <source>
        <dbReference type="ARBA" id="ARBA00022840"/>
    </source>
</evidence>
<evidence type="ECO:0000256" key="6">
    <source>
        <dbReference type="ARBA" id="ARBA00022692"/>
    </source>
</evidence>
<evidence type="ECO:0000256" key="10">
    <source>
        <dbReference type="ARBA" id="ARBA00022989"/>
    </source>
</evidence>
<sequence length="126" mass="13977">MKNQQFSLQDRIKSFAYAFNGFKILLIEEHNARIHVAATIVTIVAGIYFDIAAIEWMIILLCIGAVFALEIINSAIENLADLVCQEKNDFVKKAKDLAAAAVLTAAIVSVVIAMFIFVPKIMAIWF</sequence>
<dbReference type="EMBL" id="JBDJNQ010000010">
    <property type="protein sequence ID" value="MEN5379402.1"/>
    <property type="molecule type" value="Genomic_DNA"/>
</dbReference>
<keyword evidence="7" id="KW-0547">Nucleotide-binding</keyword>
<evidence type="ECO:0000256" key="15">
    <source>
        <dbReference type="SAM" id="Phobius"/>
    </source>
</evidence>
<keyword evidence="11" id="KW-0443">Lipid metabolism</keyword>
<keyword evidence="4" id="KW-0444">Lipid biosynthesis</keyword>
<organism evidence="16 17">
    <name type="scientific">Sphingobacterium kitahiroshimense</name>
    <dbReference type="NCBI Taxonomy" id="470446"/>
    <lineage>
        <taxon>Bacteria</taxon>
        <taxon>Pseudomonadati</taxon>
        <taxon>Bacteroidota</taxon>
        <taxon>Sphingobacteriia</taxon>
        <taxon>Sphingobacteriales</taxon>
        <taxon>Sphingobacteriaceae</taxon>
        <taxon>Sphingobacterium</taxon>
    </lineage>
</organism>
<dbReference type="PANTHER" id="PTHR34299">
    <property type="entry name" value="DIACYLGLYCEROL KINASE"/>
    <property type="match status" value="1"/>
</dbReference>
<feature type="transmembrane region" description="Helical" evidence="15">
    <location>
        <begin position="32"/>
        <end position="51"/>
    </location>
</feature>
<dbReference type="RefSeq" id="WP_021188194.1">
    <property type="nucleotide sequence ID" value="NZ_JBDJLH010000002.1"/>
</dbReference>
<feature type="transmembrane region" description="Helical" evidence="15">
    <location>
        <begin position="57"/>
        <end position="76"/>
    </location>
</feature>
<keyword evidence="13" id="KW-0594">Phospholipid biosynthesis</keyword>
<keyword evidence="3" id="KW-1003">Cell membrane</keyword>
<comment type="subcellular location">
    <subcellularLocation>
        <location evidence="1">Cell membrane</location>
        <topology evidence="1">Multi-pass membrane protein</topology>
    </subcellularLocation>
</comment>
<keyword evidence="8 16" id="KW-0418">Kinase</keyword>
<keyword evidence="9" id="KW-0067">ATP-binding</keyword>
<evidence type="ECO:0000256" key="4">
    <source>
        <dbReference type="ARBA" id="ARBA00022516"/>
    </source>
</evidence>
<dbReference type="Pfam" id="PF01219">
    <property type="entry name" value="DAGK_prokar"/>
    <property type="match status" value="1"/>
</dbReference>
<evidence type="ECO:0000256" key="5">
    <source>
        <dbReference type="ARBA" id="ARBA00022679"/>
    </source>
</evidence>
<comment type="caution">
    <text evidence="16">The sequence shown here is derived from an EMBL/GenBank/DDBJ whole genome shotgun (WGS) entry which is preliminary data.</text>
</comment>
<evidence type="ECO:0000313" key="16">
    <source>
        <dbReference type="EMBL" id="MEN5379402.1"/>
    </source>
</evidence>
<keyword evidence="17" id="KW-1185">Reference proteome</keyword>
<accession>A0ABV0C1B6</accession>
<evidence type="ECO:0000256" key="3">
    <source>
        <dbReference type="ARBA" id="ARBA00022475"/>
    </source>
</evidence>
<dbReference type="Proteomes" id="UP001409291">
    <property type="component" value="Unassembled WGS sequence"/>
</dbReference>
<dbReference type="InterPro" id="IPR036945">
    <property type="entry name" value="DAGK_sf"/>
</dbReference>
<proteinExistence type="inferred from homology"/>
<keyword evidence="12 15" id="KW-0472">Membrane</keyword>
<dbReference type="Gene3D" id="1.10.287.3610">
    <property type="match status" value="1"/>
</dbReference>
<dbReference type="GO" id="GO:0016301">
    <property type="term" value="F:kinase activity"/>
    <property type="evidence" value="ECO:0007669"/>
    <property type="project" value="UniProtKB-KW"/>
</dbReference>
<keyword evidence="14" id="KW-1208">Phospholipid metabolism</keyword>
<name>A0ABV0C1B6_9SPHI</name>
<dbReference type="InterPro" id="IPR033717">
    <property type="entry name" value="UDPK"/>
</dbReference>
<evidence type="ECO:0000256" key="7">
    <source>
        <dbReference type="ARBA" id="ARBA00022741"/>
    </source>
</evidence>
<evidence type="ECO:0000313" key="17">
    <source>
        <dbReference type="Proteomes" id="UP001409291"/>
    </source>
</evidence>
<protein>
    <submittedName>
        <fullName evidence="16">Diacylglycerol kinase family protein</fullName>
        <ecNumber evidence="16">2.7.1.-</ecNumber>
    </submittedName>
</protein>
<keyword evidence="5 16" id="KW-0808">Transferase</keyword>
<evidence type="ECO:0000256" key="13">
    <source>
        <dbReference type="ARBA" id="ARBA00023209"/>
    </source>
</evidence>
<dbReference type="CDD" id="cd14265">
    <property type="entry name" value="UDPK_IM_like"/>
    <property type="match status" value="1"/>
</dbReference>
<dbReference type="PANTHER" id="PTHR34299:SF1">
    <property type="entry name" value="DIACYLGLYCEROL KINASE"/>
    <property type="match status" value="1"/>
</dbReference>
<dbReference type="EC" id="2.7.1.-" evidence="16"/>
<comment type="similarity">
    <text evidence="2">Belongs to the bacterial diacylglycerol kinase family.</text>
</comment>
<gene>
    <name evidence="16" type="ORF">ABE541_19200</name>
</gene>
<keyword evidence="6 15" id="KW-0812">Transmembrane</keyword>
<evidence type="ECO:0000256" key="8">
    <source>
        <dbReference type="ARBA" id="ARBA00022777"/>
    </source>
</evidence>